<comment type="pathway">
    <text evidence="1 7">Cofactor biosynthesis; riboflavin biosynthesis; riboflavin from 2-hydroxy-3-oxobutyl phosphate and 5-amino-6-(D-ribitylamino)uracil: step 1/2.</text>
</comment>
<dbReference type="HAMAP" id="MF_00178">
    <property type="entry name" value="Lumazine_synth"/>
    <property type="match status" value="1"/>
</dbReference>
<evidence type="ECO:0000313" key="8">
    <source>
        <dbReference type="EMBL" id="AEM40039.1"/>
    </source>
</evidence>
<accession>F9Y8Y3</accession>
<comment type="similarity">
    <text evidence="2 7">Belongs to the DMRL synthase family.</text>
</comment>
<organism evidence="8 9">
    <name type="scientific">Ketogulonicigenium vulgare (strain WSH-001)</name>
    <dbReference type="NCBI Taxonomy" id="759362"/>
    <lineage>
        <taxon>Bacteria</taxon>
        <taxon>Pseudomonadati</taxon>
        <taxon>Pseudomonadota</taxon>
        <taxon>Alphaproteobacteria</taxon>
        <taxon>Rhodobacterales</taxon>
        <taxon>Roseobacteraceae</taxon>
        <taxon>Ketogulonicigenium</taxon>
    </lineage>
</organism>
<comment type="catalytic activity">
    <reaction evidence="6 7">
        <text>(2S)-2-hydroxy-3-oxobutyl phosphate + 5-amino-6-(D-ribitylamino)uracil = 6,7-dimethyl-8-(1-D-ribityl)lumazine + phosphate + 2 H2O + H(+)</text>
        <dbReference type="Rhea" id="RHEA:26152"/>
        <dbReference type="ChEBI" id="CHEBI:15377"/>
        <dbReference type="ChEBI" id="CHEBI:15378"/>
        <dbReference type="ChEBI" id="CHEBI:15934"/>
        <dbReference type="ChEBI" id="CHEBI:43474"/>
        <dbReference type="ChEBI" id="CHEBI:58201"/>
        <dbReference type="ChEBI" id="CHEBI:58830"/>
        <dbReference type="EC" id="2.5.1.78"/>
    </reaction>
</comment>
<keyword evidence="4 7" id="KW-0686">Riboflavin biosynthesis</keyword>
<name>F9Y8Y3_KETVW</name>
<feature type="binding site" evidence="7">
    <location>
        <begin position="71"/>
        <end position="73"/>
    </location>
    <ligand>
        <name>5-amino-6-(D-ribitylamino)uracil</name>
        <dbReference type="ChEBI" id="CHEBI:15934"/>
    </ligand>
</feature>
<dbReference type="PATRIC" id="fig|759362.5.peg.213"/>
<reference evidence="8 9" key="1">
    <citation type="journal article" date="2011" name="J. Bacteriol.">
        <title>Complete genome sequence of the industrial strain Ketogulonicigenium vulgare WSH-001.</title>
        <authorList>
            <person name="Liu L."/>
            <person name="Li Y."/>
            <person name="Zhang J."/>
            <person name="Zhou Z."/>
            <person name="Liu J."/>
            <person name="Li X."/>
            <person name="Zhou J."/>
            <person name="Du G."/>
            <person name="Wang L."/>
            <person name="Chen J."/>
        </authorList>
    </citation>
    <scope>NUCLEOTIDE SEQUENCE [LARGE SCALE GENOMIC DNA]</scope>
    <source>
        <strain evidence="8 9">WSH-001</strain>
    </source>
</reference>
<dbReference type="InterPro" id="IPR036467">
    <property type="entry name" value="LS/RS_sf"/>
</dbReference>
<gene>
    <name evidence="7 8" type="primary">ribH</name>
    <name evidence="8" type="ordered locus">KVU_0200</name>
</gene>
<dbReference type="InterPro" id="IPR002180">
    <property type="entry name" value="LS/RS"/>
</dbReference>
<dbReference type="CDD" id="cd09209">
    <property type="entry name" value="Lumazine_synthase-I"/>
    <property type="match status" value="1"/>
</dbReference>
<evidence type="ECO:0000256" key="2">
    <source>
        <dbReference type="ARBA" id="ARBA00007424"/>
    </source>
</evidence>
<feature type="binding site" evidence="7">
    <location>
        <position position="104"/>
    </location>
    <ligand>
        <name>5-amino-6-(D-ribitylamino)uracil</name>
        <dbReference type="ChEBI" id="CHEBI:15934"/>
    </ligand>
</feature>
<feature type="binding site" evidence="7">
    <location>
        <begin position="47"/>
        <end position="49"/>
    </location>
    <ligand>
        <name>5-amino-6-(D-ribitylamino)uracil</name>
        <dbReference type="ChEBI" id="CHEBI:15934"/>
    </ligand>
</feature>
<dbReference type="GO" id="GO:0005829">
    <property type="term" value="C:cytosol"/>
    <property type="evidence" value="ECO:0007669"/>
    <property type="project" value="TreeGrafter"/>
</dbReference>
<dbReference type="Proteomes" id="UP000000692">
    <property type="component" value="Chromosome"/>
</dbReference>
<dbReference type="eggNOG" id="COG0054">
    <property type="taxonomic scope" value="Bacteria"/>
</dbReference>
<evidence type="ECO:0000256" key="7">
    <source>
        <dbReference type="HAMAP-Rule" id="MF_00178"/>
    </source>
</evidence>
<dbReference type="KEGG" id="kvl:KVU_0200"/>
<feature type="binding site" evidence="7">
    <location>
        <position position="15"/>
    </location>
    <ligand>
        <name>5-amino-6-(D-ribitylamino)uracil</name>
        <dbReference type="ChEBI" id="CHEBI:15934"/>
    </ligand>
</feature>
<dbReference type="AlphaFoldDB" id="F9Y8Y3"/>
<evidence type="ECO:0000256" key="3">
    <source>
        <dbReference type="ARBA" id="ARBA00012664"/>
    </source>
</evidence>
<dbReference type="EC" id="2.5.1.78" evidence="3 7"/>
<feature type="binding site" evidence="7">
    <location>
        <begin position="76"/>
        <end position="77"/>
    </location>
    <ligand>
        <name>(2S)-2-hydroxy-3-oxobutyl phosphate</name>
        <dbReference type="ChEBI" id="CHEBI:58830"/>
    </ligand>
</feature>
<evidence type="ECO:0000256" key="6">
    <source>
        <dbReference type="ARBA" id="ARBA00048785"/>
    </source>
</evidence>
<feature type="active site" description="Proton donor" evidence="7">
    <location>
        <position position="79"/>
    </location>
</feature>
<evidence type="ECO:0000256" key="1">
    <source>
        <dbReference type="ARBA" id="ARBA00004917"/>
    </source>
</evidence>
<dbReference type="RefSeq" id="WP_013383461.1">
    <property type="nucleotide sequence ID" value="NC_017384.1"/>
</dbReference>
<dbReference type="Gene3D" id="3.40.50.960">
    <property type="entry name" value="Lumazine/riboflavin synthase"/>
    <property type="match status" value="1"/>
</dbReference>
<dbReference type="GO" id="GO:0000906">
    <property type="term" value="F:6,7-dimethyl-8-ribityllumazine synthase activity"/>
    <property type="evidence" value="ECO:0007669"/>
    <property type="project" value="UniProtKB-UniRule"/>
</dbReference>
<sequence>MTATNLRLAIVTSTFSPEITGGLRKGAEDYLAEAGAPNAAHFSAPGAFEIPLIAQKLAQSGRYDGVICLGCVIKGDTAHFEYISGAASLGLMNASLATGIPLTFGIITTYSEEQAIARSRDDAHNKGREAAAACIAALATLAQV</sequence>
<dbReference type="InterPro" id="IPR034964">
    <property type="entry name" value="LS"/>
</dbReference>
<dbReference type="HOGENOM" id="CLU_089358_1_1_5"/>
<feature type="binding site" evidence="7">
    <location>
        <position position="118"/>
    </location>
    <ligand>
        <name>(2S)-2-hydroxy-3-oxobutyl phosphate</name>
        <dbReference type="ChEBI" id="CHEBI:58830"/>
    </ligand>
</feature>
<keyword evidence="9" id="KW-1185">Reference proteome</keyword>
<evidence type="ECO:0000256" key="5">
    <source>
        <dbReference type="ARBA" id="ARBA00022679"/>
    </source>
</evidence>
<dbReference type="OrthoDB" id="9797659at2"/>
<dbReference type="Pfam" id="PF00885">
    <property type="entry name" value="DMRL_synthase"/>
    <property type="match status" value="1"/>
</dbReference>
<evidence type="ECO:0000313" key="9">
    <source>
        <dbReference type="Proteomes" id="UP000000692"/>
    </source>
</evidence>
<dbReference type="GO" id="GO:0009349">
    <property type="term" value="C:riboflavin synthase complex"/>
    <property type="evidence" value="ECO:0007669"/>
    <property type="project" value="UniProtKB-UniRule"/>
</dbReference>
<dbReference type="SUPFAM" id="SSF52121">
    <property type="entry name" value="Lumazine synthase"/>
    <property type="match status" value="1"/>
</dbReference>
<evidence type="ECO:0000256" key="4">
    <source>
        <dbReference type="ARBA" id="ARBA00022619"/>
    </source>
</evidence>
<proteinExistence type="inferred from homology"/>
<comment type="function">
    <text evidence="7">Catalyzes the formation of 6,7-dimethyl-8-ribityllumazine by condensation of 5-amino-6-(D-ribitylamino)uracil with 3,4-dihydroxy-2-butanone 4-phosphate. This is the penultimate step in the biosynthesis of riboflavin.</text>
</comment>
<protein>
    <recommendedName>
        <fullName evidence="3 7">6,7-dimethyl-8-ribityllumazine synthase</fullName>
        <shortName evidence="7">DMRL synthase</shortName>
        <shortName evidence="7">LS</shortName>
        <shortName evidence="7">Lumazine synthase</shortName>
        <ecNumber evidence="3 7">2.5.1.78</ecNumber>
    </recommendedName>
</protein>
<dbReference type="EMBL" id="CP002018">
    <property type="protein sequence ID" value="AEM40039.1"/>
    <property type="molecule type" value="Genomic_DNA"/>
</dbReference>
<dbReference type="NCBIfam" id="TIGR00114">
    <property type="entry name" value="lumazine-synth"/>
    <property type="match status" value="1"/>
</dbReference>
<dbReference type="PANTHER" id="PTHR21058:SF0">
    <property type="entry name" value="6,7-DIMETHYL-8-RIBITYLLUMAZINE SYNTHASE"/>
    <property type="match status" value="1"/>
</dbReference>
<dbReference type="UniPathway" id="UPA00275">
    <property type="reaction ID" value="UER00404"/>
</dbReference>
<keyword evidence="5 7" id="KW-0808">Transferase</keyword>
<dbReference type="PANTHER" id="PTHR21058">
    <property type="entry name" value="6,7-DIMETHYL-8-RIBITYLLUMAZINE SYNTHASE DMRL SYNTHASE LUMAZINE SYNTHASE"/>
    <property type="match status" value="1"/>
</dbReference>
<dbReference type="GO" id="GO:0009231">
    <property type="term" value="P:riboflavin biosynthetic process"/>
    <property type="evidence" value="ECO:0007669"/>
    <property type="project" value="UniProtKB-UniRule"/>
</dbReference>